<dbReference type="Pfam" id="PF02823">
    <property type="entry name" value="ATP-synt_DE_N"/>
    <property type="match status" value="1"/>
</dbReference>
<accession>A0A1Z1FHK1</accession>
<keyword evidence="8" id="KW-0139">CF(1)</keyword>
<keyword evidence="6" id="KW-0406">Ion transport</keyword>
<keyword evidence="10" id="KW-0614">Plasmid</keyword>
<comment type="similarity">
    <text evidence="3">Belongs to the ATPase epsilon chain family.</text>
</comment>
<dbReference type="GO" id="GO:0012505">
    <property type="term" value="C:endomembrane system"/>
    <property type="evidence" value="ECO:0007669"/>
    <property type="project" value="UniProtKB-SubCell"/>
</dbReference>
<evidence type="ECO:0000256" key="2">
    <source>
        <dbReference type="ARBA" id="ARBA00004184"/>
    </source>
</evidence>
<feature type="domain" description="ATP synthase F1 complex delta/epsilon subunit N-terminal" evidence="9">
    <location>
        <begin position="1"/>
        <end position="81"/>
    </location>
</feature>
<dbReference type="GO" id="GO:0046933">
    <property type="term" value="F:proton-transporting ATP synthase activity, rotational mechanism"/>
    <property type="evidence" value="ECO:0007669"/>
    <property type="project" value="InterPro"/>
</dbReference>
<evidence type="ECO:0000256" key="8">
    <source>
        <dbReference type="ARBA" id="ARBA00023196"/>
    </source>
</evidence>
<keyword evidence="5" id="KW-0375">Hydrogen ion transport</keyword>
<dbReference type="InterPro" id="IPR001469">
    <property type="entry name" value="ATP_synth_F1_dsu/esu"/>
</dbReference>
<sequence>MNLKILLPFEIFVEKTDVMRIVAETPDGSFAILPHRLDCVAALVPGILIYETPSDGETFVAIDEGVIIKSGAEVLVSARRALSGTVLGQLRDAVEREFLTFDRRDQDMRSTLAKLEGDLIRRLVTVRDER</sequence>
<evidence type="ECO:0000256" key="7">
    <source>
        <dbReference type="ARBA" id="ARBA00023136"/>
    </source>
</evidence>
<dbReference type="SUPFAM" id="SSF51344">
    <property type="entry name" value="Epsilon subunit of F1F0-ATP synthase N-terminal domain"/>
    <property type="match status" value="1"/>
</dbReference>
<dbReference type="InterPro" id="IPR036771">
    <property type="entry name" value="ATPsynth_dsu/esu_N"/>
</dbReference>
<dbReference type="AlphaFoldDB" id="A0A1Z1FHK1"/>
<keyword evidence="7" id="KW-0472">Membrane</keyword>
<dbReference type="EMBL" id="CP019604">
    <property type="protein sequence ID" value="ARU18206.1"/>
    <property type="molecule type" value="Genomic_DNA"/>
</dbReference>
<dbReference type="CDD" id="cd12152">
    <property type="entry name" value="F1-ATPase_delta"/>
    <property type="match status" value="1"/>
</dbReference>
<dbReference type="Gene3D" id="2.60.15.10">
    <property type="entry name" value="F0F1 ATP synthase delta/epsilon subunit, N-terminal"/>
    <property type="match status" value="1"/>
</dbReference>
<dbReference type="KEGG" id="cman:A9D14_17725"/>
<dbReference type="NCBIfam" id="TIGR03166">
    <property type="entry name" value="alt_F1F0_F1_eps"/>
    <property type="match status" value="1"/>
</dbReference>
<evidence type="ECO:0000256" key="1">
    <source>
        <dbReference type="ARBA" id="ARBA00003543"/>
    </source>
</evidence>
<name>A0A1Z1FHK1_9SPHN</name>
<evidence type="ECO:0000256" key="4">
    <source>
        <dbReference type="ARBA" id="ARBA00022448"/>
    </source>
</evidence>
<dbReference type="Proteomes" id="UP000195807">
    <property type="component" value="Plasmid pCME4A9II"/>
</dbReference>
<evidence type="ECO:0000256" key="6">
    <source>
        <dbReference type="ARBA" id="ARBA00023065"/>
    </source>
</evidence>
<protein>
    <submittedName>
        <fullName evidence="10">F0F1 ATP synthase subunit epsilon</fullName>
    </submittedName>
</protein>
<comment type="subcellular location">
    <subcellularLocation>
        <location evidence="2">Endomembrane system</location>
        <topology evidence="2">Peripheral membrane protein</topology>
    </subcellularLocation>
</comment>
<keyword evidence="11" id="KW-1185">Reference proteome</keyword>
<geneLocation type="plasmid" evidence="11">
    <name>pcme4a9ii</name>
</geneLocation>
<reference evidence="10 11" key="1">
    <citation type="submission" date="2017-01" db="EMBL/GenBank/DDBJ databases">
        <title>Complete genome sequence of esterase-producing bacterium Croceicoccus marinus E4A9.</title>
        <authorList>
            <person name="Wu Y.-H."/>
            <person name="Cheng H."/>
            <person name="Xu L."/>
            <person name="Huo Y.-Y."/>
            <person name="Wang C.-S."/>
            <person name="Xu X.-W."/>
        </authorList>
    </citation>
    <scope>NUCLEOTIDE SEQUENCE [LARGE SCALE GENOMIC DNA]</scope>
    <source>
        <strain evidence="10 11">E4A9</strain>
        <plasmid evidence="11">Plasmid pcme4a9ii</plasmid>
    </source>
</reference>
<dbReference type="GO" id="GO:0045259">
    <property type="term" value="C:proton-transporting ATP synthase complex"/>
    <property type="evidence" value="ECO:0007669"/>
    <property type="project" value="UniProtKB-KW"/>
</dbReference>
<keyword evidence="4" id="KW-0813">Transport</keyword>
<evidence type="ECO:0000313" key="10">
    <source>
        <dbReference type="EMBL" id="ARU18206.1"/>
    </source>
</evidence>
<dbReference type="RefSeq" id="WP_066850737.1">
    <property type="nucleotide sequence ID" value="NZ_CP019604.1"/>
</dbReference>
<proteinExistence type="inferred from homology"/>
<dbReference type="InterPro" id="IPR024037">
    <property type="entry name" value="Alt_ATP_synth_F1_esu"/>
</dbReference>
<keyword evidence="8" id="KW-0066">ATP synthesis</keyword>
<gene>
    <name evidence="10" type="ORF">A9D14_17725</name>
</gene>
<evidence type="ECO:0000256" key="5">
    <source>
        <dbReference type="ARBA" id="ARBA00022781"/>
    </source>
</evidence>
<dbReference type="STRING" id="450378.GCA_001661675_03561"/>
<organism evidence="10 11">
    <name type="scientific">Croceicoccus marinus</name>
    <dbReference type="NCBI Taxonomy" id="450378"/>
    <lineage>
        <taxon>Bacteria</taxon>
        <taxon>Pseudomonadati</taxon>
        <taxon>Pseudomonadota</taxon>
        <taxon>Alphaproteobacteria</taxon>
        <taxon>Sphingomonadales</taxon>
        <taxon>Erythrobacteraceae</taxon>
        <taxon>Croceicoccus</taxon>
    </lineage>
</organism>
<evidence type="ECO:0000313" key="11">
    <source>
        <dbReference type="Proteomes" id="UP000195807"/>
    </source>
</evidence>
<evidence type="ECO:0000259" key="9">
    <source>
        <dbReference type="Pfam" id="PF02823"/>
    </source>
</evidence>
<comment type="function">
    <text evidence="1">Produces ATP from ADP in the presence of a proton gradient across the membrane.</text>
</comment>
<dbReference type="InterPro" id="IPR020546">
    <property type="entry name" value="ATP_synth_F1_dsu/esu_N"/>
</dbReference>
<dbReference type="NCBIfam" id="NF004871">
    <property type="entry name" value="PRK06228.1"/>
    <property type="match status" value="1"/>
</dbReference>
<dbReference type="OrthoDB" id="272739at2"/>
<evidence type="ECO:0000256" key="3">
    <source>
        <dbReference type="ARBA" id="ARBA00005712"/>
    </source>
</evidence>